<dbReference type="AlphaFoldDB" id="M5DZ31"/>
<keyword evidence="3" id="KW-1185">Reference proteome</keyword>
<sequence length="66" mass="7333">MTLKSAAFSVVGKLGVSLRCSLNNRIYQGLYIGHSYGQSELFSWTFSTAQLPIIVIVMDYLVVVFV</sequence>
<evidence type="ECO:0000256" key="1">
    <source>
        <dbReference type="SAM" id="Phobius"/>
    </source>
</evidence>
<gene>
    <name evidence="2" type="ORF">TOL_0341</name>
</gene>
<keyword evidence="1" id="KW-1133">Transmembrane helix</keyword>
<keyword evidence="1" id="KW-0812">Transmembrane</keyword>
<dbReference type="HOGENOM" id="CLU_2829836_0_0_6"/>
<dbReference type="Proteomes" id="UP000011866">
    <property type="component" value="Chromosome"/>
</dbReference>
<evidence type="ECO:0000313" key="3">
    <source>
        <dbReference type="Proteomes" id="UP000011866"/>
    </source>
</evidence>
<evidence type="ECO:0000313" key="2">
    <source>
        <dbReference type="EMBL" id="CCU70784.1"/>
    </source>
</evidence>
<keyword evidence="1" id="KW-0472">Membrane</keyword>
<feature type="transmembrane region" description="Helical" evidence="1">
    <location>
        <begin position="41"/>
        <end position="65"/>
    </location>
</feature>
<protein>
    <submittedName>
        <fullName evidence="2">Uncharacterized protein</fullName>
    </submittedName>
</protein>
<name>M5DZ31_9GAMM</name>
<organism evidence="2 3">
    <name type="scientific">Thalassolituus oleivorans MIL-1</name>
    <dbReference type="NCBI Taxonomy" id="1298593"/>
    <lineage>
        <taxon>Bacteria</taxon>
        <taxon>Pseudomonadati</taxon>
        <taxon>Pseudomonadota</taxon>
        <taxon>Gammaproteobacteria</taxon>
        <taxon>Oceanospirillales</taxon>
        <taxon>Oceanospirillaceae</taxon>
        <taxon>Thalassolituus</taxon>
    </lineage>
</organism>
<proteinExistence type="predicted"/>
<accession>M5DZ31</accession>
<dbReference type="KEGG" id="tol:TOL_0341"/>
<reference evidence="2 3" key="1">
    <citation type="journal article" date="2013" name="Genome Announc.">
        <title>Genome Sequence of Thalassolituus oleivorans MIL-1 (DSM 14913T).</title>
        <authorList>
            <person name="Golyshin P.N."/>
            <person name="Werner J."/>
            <person name="Chernikova T.N."/>
            <person name="Tran H."/>
            <person name="Ferrer M."/>
            <person name="Yakimov M.M."/>
            <person name="Teeling H."/>
            <person name="Golyshina O.V."/>
        </authorList>
    </citation>
    <scope>NUCLEOTIDE SEQUENCE [LARGE SCALE GENOMIC DNA]</scope>
    <source>
        <strain evidence="2 3">MIL-1</strain>
    </source>
</reference>
<dbReference type="EMBL" id="HF680312">
    <property type="protein sequence ID" value="CCU70784.1"/>
    <property type="molecule type" value="Genomic_DNA"/>
</dbReference>